<sequence length="44" mass="5017">MKQKRISIAWQILIALILGIIVGSILHNQPEYQDYIVTNILKPA</sequence>
<organism evidence="2 3">
    <name type="scientific">Acinetobacter ursingii</name>
    <dbReference type="NCBI Taxonomy" id="108980"/>
    <lineage>
        <taxon>Bacteria</taxon>
        <taxon>Pseudomonadati</taxon>
        <taxon>Pseudomonadota</taxon>
        <taxon>Gammaproteobacteria</taxon>
        <taxon>Moraxellales</taxon>
        <taxon>Moraxellaceae</taxon>
        <taxon>Acinetobacter</taxon>
    </lineage>
</organism>
<proteinExistence type="predicted"/>
<dbReference type="AlphaFoldDB" id="A0A3D2SNJ0"/>
<keyword evidence="1" id="KW-1133">Transmembrane helix</keyword>
<gene>
    <name evidence="2" type="ORF">DHW29_09315</name>
</gene>
<dbReference type="Proteomes" id="UP000263596">
    <property type="component" value="Unassembled WGS sequence"/>
</dbReference>
<evidence type="ECO:0000313" key="2">
    <source>
        <dbReference type="EMBL" id="HCK30362.1"/>
    </source>
</evidence>
<keyword evidence="1" id="KW-0812">Transmembrane</keyword>
<reference evidence="2 3" key="1">
    <citation type="journal article" date="2018" name="Nat. Biotechnol.">
        <title>A standardized bacterial taxonomy based on genome phylogeny substantially revises the tree of life.</title>
        <authorList>
            <person name="Parks D.H."/>
            <person name="Chuvochina M."/>
            <person name="Waite D.W."/>
            <person name="Rinke C."/>
            <person name="Skarshewski A."/>
            <person name="Chaumeil P.A."/>
            <person name="Hugenholtz P."/>
        </authorList>
    </citation>
    <scope>NUCLEOTIDE SEQUENCE [LARGE SCALE GENOMIC DNA]</scope>
    <source>
        <strain evidence="2">UBA9669</strain>
    </source>
</reference>
<dbReference type="EMBL" id="DPVE01000159">
    <property type="protein sequence ID" value="HCK30362.1"/>
    <property type="molecule type" value="Genomic_DNA"/>
</dbReference>
<evidence type="ECO:0000313" key="3">
    <source>
        <dbReference type="Proteomes" id="UP000263596"/>
    </source>
</evidence>
<evidence type="ECO:0000256" key="1">
    <source>
        <dbReference type="SAM" id="Phobius"/>
    </source>
</evidence>
<keyword evidence="1" id="KW-0472">Membrane</keyword>
<protein>
    <submittedName>
        <fullName evidence="2">Glutamate/aspartate:proton symporter GltP</fullName>
    </submittedName>
</protein>
<accession>A0A3D2SNJ0</accession>
<name>A0A3D2SNJ0_9GAMM</name>
<feature type="transmembrane region" description="Helical" evidence="1">
    <location>
        <begin position="7"/>
        <end position="26"/>
    </location>
</feature>
<feature type="non-terminal residue" evidence="2">
    <location>
        <position position="44"/>
    </location>
</feature>
<comment type="caution">
    <text evidence="2">The sequence shown here is derived from an EMBL/GenBank/DDBJ whole genome shotgun (WGS) entry which is preliminary data.</text>
</comment>